<organism evidence="1 2">
    <name type="scientific">Prevotella pallens ATCC 700821</name>
    <dbReference type="NCBI Taxonomy" id="997353"/>
    <lineage>
        <taxon>Bacteria</taxon>
        <taxon>Pseudomonadati</taxon>
        <taxon>Bacteroidota</taxon>
        <taxon>Bacteroidia</taxon>
        <taxon>Bacteroidales</taxon>
        <taxon>Prevotellaceae</taxon>
        <taxon>Prevotella</taxon>
    </lineage>
</organism>
<dbReference type="STRING" id="997353.HMPREF9144_2299"/>
<sequence>MVFAFPKYGFCVPKVWFLRSKSMVFAFQKYGFYISYSWFCTLKQPIFCSSKNLIRTKLNLAWHLIVLSSVT</sequence>
<dbReference type="HOGENOM" id="CLU_2736713_0_0_10"/>
<accession>F9DKV7</accession>
<comment type="caution">
    <text evidence="1">The sequence shown here is derived from an EMBL/GenBank/DDBJ whole genome shotgun (WGS) entry which is preliminary data.</text>
</comment>
<dbReference type="EMBL" id="AFPY01000110">
    <property type="protein sequence ID" value="EGQ13975.1"/>
    <property type="molecule type" value="Genomic_DNA"/>
</dbReference>
<evidence type="ECO:0000313" key="1">
    <source>
        <dbReference type="EMBL" id="EGQ13975.1"/>
    </source>
</evidence>
<reference evidence="1 2" key="1">
    <citation type="submission" date="2011-04" db="EMBL/GenBank/DDBJ databases">
        <authorList>
            <person name="Muzny D."/>
            <person name="Qin X."/>
            <person name="Deng J."/>
            <person name="Jiang H."/>
            <person name="Liu Y."/>
            <person name="Qu J."/>
            <person name="Song X.-Z."/>
            <person name="Zhang L."/>
            <person name="Thornton R."/>
            <person name="Coyle M."/>
            <person name="Francisco L."/>
            <person name="Jackson L."/>
            <person name="Javaid M."/>
            <person name="Korchina V."/>
            <person name="Kovar C."/>
            <person name="Mata R."/>
            <person name="Mathew T."/>
            <person name="Ngo R."/>
            <person name="Nguyen L."/>
            <person name="Nguyen N."/>
            <person name="Okwuonu G."/>
            <person name="Ongeri F."/>
            <person name="Pham C."/>
            <person name="Simmons D."/>
            <person name="Wilczek-Boney K."/>
            <person name="Hale W."/>
            <person name="Jakkamsetti A."/>
            <person name="Pham P."/>
            <person name="Ruth R."/>
            <person name="San Lucas F."/>
            <person name="Warren J."/>
            <person name="Zhang J."/>
            <person name="Zhao Z."/>
            <person name="Zhou C."/>
            <person name="Zhu D."/>
            <person name="Lee S."/>
            <person name="Bess C."/>
            <person name="Blankenburg K."/>
            <person name="Forbes L."/>
            <person name="Fu Q."/>
            <person name="Gubbala S."/>
            <person name="Hirani K."/>
            <person name="Jayaseelan J.C."/>
            <person name="Lara F."/>
            <person name="Munidasa M."/>
            <person name="Palculict T."/>
            <person name="Patil S."/>
            <person name="Pu L.-L."/>
            <person name="Saada N."/>
            <person name="Tang L."/>
            <person name="Weissenberger G."/>
            <person name="Zhu Y."/>
            <person name="Hemphill L."/>
            <person name="Shang Y."/>
            <person name="Youmans B."/>
            <person name="Ayvaz T."/>
            <person name="Ross M."/>
            <person name="Santibanez J."/>
            <person name="Aqrawi P."/>
            <person name="Gross S."/>
            <person name="Joshi V."/>
            <person name="Fowler G."/>
            <person name="Nazareth L."/>
            <person name="Reid J."/>
            <person name="Worley K."/>
            <person name="Petrosino J."/>
            <person name="Highlander S."/>
            <person name="Gibbs R."/>
        </authorList>
    </citation>
    <scope>NUCLEOTIDE SEQUENCE [LARGE SCALE GENOMIC DNA]</scope>
    <source>
        <strain evidence="1 2">ATCC 700821</strain>
    </source>
</reference>
<gene>
    <name evidence="1" type="ORF">HMPREF9144_2299</name>
</gene>
<protein>
    <submittedName>
        <fullName evidence="1">Uncharacterized protein</fullName>
    </submittedName>
</protein>
<name>F9DKV7_9BACT</name>
<evidence type="ECO:0000313" key="2">
    <source>
        <dbReference type="Proteomes" id="UP000004123"/>
    </source>
</evidence>
<dbReference type="Proteomes" id="UP000004123">
    <property type="component" value="Unassembled WGS sequence"/>
</dbReference>
<dbReference type="AlphaFoldDB" id="F9DKV7"/>
<proteinExistence type="predicted"/>